<evidence type="ECO:0000313" key="2">
    <source>
        <dbReference type="EMBL" id="MBC9207868.1"/>
    </source>
</evidence>
<evidence type="ECO:0000313" key="3">
    <source>
        <dbReference type="Proteomes" id="UP000626026"/>
    </source>
</evidence>
<dbReference type="InterPro" id="IPR036388">
    <property type="entry name" value="WH-like_DNA-bd_sf"/>
</dbReference>
<keyword evidence="3" id="KW-1185">Reference proteome</keyword>
<evidence type="ECO:0000256" key="1">
    <source>
        <dbReference type="ARBA" id="ARBA00006479"/>
    </source>
</evidence>
<dbReference type="SUPFAM" id="SSF53067">
    <property type="entry name" value="Actin-like ATPase domain"/>
    <property type="match status" value="1"/>
</dbReference>
<dbReference type="Pfam" id="PF00480">
    <property type="entry name" value="ROK"/>
    <property type="match status" value="1"/>
</dbReference>
<dbReference type="Gene3D" id="1.10.10.10">
    <property type="entry name" value="Winged helix-like DNA-binding domain superfamily/Winged helix DNA-binding domain"/>
    <property type="match status" value="1"/>
</dbReference>
<protein>
    <submittedName>
        <fullName evidence="2">ROK family transcriptional regulator</fullName>
    </submittedName>
</protein>
<dbReference type="InterPro" id="IPR043129">
    <property type="entry name" value="ATPase_NBD"/>
</dbReference>
<dbReference type="EMBL" id="JACTVA010000023">
    <property type="protein sequence ID" value="MBC9207868.1"/>
    <property type="molecule type" value="Genomic_DNA"/>
</dbReference>
<sequence>MPFINTPPLEQALALLAMPDEAHFSEAPERDRARVLRMVAAGVRSRPELVERLGLRSTTASRAVAALLERRLLVEASGEKQGRGRPAATLALNPHRLGVSVIHAASRAFIGVLLGLDGSVVAREMLPVSQDADNEAIGAALAGLAGRLAAQAPPGMLHAGTVASVSGIVDGPRWLIASRWPRMRDFDIAAAIAPVAGPVDVVRQLDAEFRSRALADPAAYAEAVVLLHWGWGIGMAYGKGGEPFGVGAGPFGEIGHWRLEGLEERRCDCGRSGCLETSAALWAMLPALRHRWPELSEDEDELLLQLPRLDLLALPDIRVAAHHMVRAMANLSLILFPARIVINSPLLANAALWAHVEALFRAAGSISGLPMPVLCNEPMPAARGIAGAAGPLMVRALEHMLRGPGQGPSGEDTTAPSAD</sequence>
<comment type="similarity">
    <text evidence="1">Belongs to the ROK (NagC/XylR) family.</text>
</comment>
<dbReference type="InterPro" id="IPR036390">
    <property type="entry name" value="WH_DNA-bd_sf"/>
</dbReference>
<dbReference type="PANTHER" id="PTHR18964">
    <property type="entry name" value="ROK (REPRESSOR, ORF, KINASE) FAMILY"/>
    <property type="match status" value="1"/>
</dbReference>
<dbReference type="SUPFAM" id="SSF46785">
    <property type="entry name" value="Winged helix' DNA-binding domain"/>
    <property type="match status" value="1"/>
</dbReference>
<name>A0ABR7RNF0_9PROT</name>
<dbReference type="Proteomes" id="UP000626026">
    <property type="component" value="Unassembled WGS sequence"/>
</dbReference>
<dbReference type="RefSeq" id="WP_187785034.1">
    <property type="nucleotide sequence ID" value="NZ_JACTVA010000023.1"/>
</dbReference>
<proteinExistence type="inferred from homology"/>
<dbReference type="InterPro" id="IPR000600">
    <property type="entry name" value="ROK"/>
</dbReference>
<organism evidence="2 3">
    <name type="scientific">Teichococcus aerophilus</name>
    <dbReference type="NCBI Taxonomy" id="1224513"/>
    <lineage>
        <taxon>Bacteria</taxon>
        <taxon>Pseudomonadati</taxon>
        <taxon>Pseudomonadota</taxon>
        <taxon>Alphaproteobacteria</taxon>
        <taxon>Acetobacterales</taxon>
        <taxon>Roseomonadaceae</taxon>
        <taxon>Roseomonas</taxon>
    </lineage>
</organism>
<reference evidence="2 3" key="1">
    <citation type="journal article" date="2013" name="Int. J. Syst. Evol. Microbiol.">
        <title>Roseomonas aerophila sp. nov., isolated from air.</title>
        <authorList>
            <person name="Kim S.J."/>
            <person name="Weon H.Y."/>
            <person name="Ahn J.H."/>
            <person name="Hong S.B."/>
            <person name="Seok S.J."/>
            <person name="Whang K.S."/>
            <person name="Kwon S.W."/>
        </authorList>
    </citation>
    <scope>NUCLEOTIDE SEQUENCE [LARGE SCALE GENOMIC DNA]</scope>
    <source>
        <strain evidence="2 3">NBRC 108923</strain>
    </source>
</reference>
<comment type="caution">
    <text evidence="2">The sequence shown here is derived from an EMBL/GenBank/DDBJ whole genome shotgun (WGS) entry which is preliminary data.</text>
</comment>
<accession>A0ABR7RNF0</accession>
<dbReference type="PANTHER" id="PTHR18964:SF149">
    <property type="entry name" value="BIFUNCTIONAL UDP-N-ACETYLGLUCOSAMINE 2-EPIMERASE_N-ACETYLMANNOSAMINE KINASE"/>
    <property type="match status" value="1"/>
</dbReference>
<dbReference type="Gene3D" id="3.30.420.40">
    <property type="match status" value="2"/>
</dbReference>
<gene>
    <name evidence="2" type="ORF">IBL26_13570</name>
</gene>